<keyword evidence="2 3" id="KW-0238">DNA-binding</keyword>
<gene>
    <name evidence="5" type="ORF">bsdE14_23860</name>
</gene>
<evidence type="ECO:0000256" key="1">
    <source>
        <dbReference type="ARBA" id="ARBA00008857"/>
    </source>
</evidence>
<dbReference type="PROSITE" id="PS51900">
    <property type="entry name" value="CB"/>
    <property type="match status" value="1"/>
</dbReference>
<evidence type="ECO:0000256" key="2">
    <source>
        <dbReference type="ARBA" id="ARBA00023125"/>
    </source>
</evidence>
<organism evidence="5 6">
    <name type="scientific">Clostridium omnivorum</name>
    <dbReference type="NCBI Taxonomy" id="1604902"/>
    <lineage>
        <taxon>Bacteria</taxon>
        <taxon>Bacillati</taxon>
        <taxon>Bacillota</taxon>
        <taxon>Clostridia</taxon>
        <taxon>Eubacteriales</taxon>
        <taxon>Clostridiaceae</taxon>
        <taxon>Clostridium</taxon>
    </lineage>
</organism>
<feature type="domain" description="Core-binding (CB)" evidence="4">
    <location>
        <begin position="1"/>
        <end position="85"/>
    </location>
</feature>
<evidence type="ECO:0000313" key="6">
    <source>
        <dbReference type="Proteomes" id="UP001208567"/>
    </source>
</evidence>
<dbReference type="Pfam" id="PF13495">
    <property type="entry name" value="Phage_int_SAM_4"/>
    <property type="match status" value="1"/>
</dbReference>
<dbReference type="Proteomes" id="UP001208567">
    <property type="component" value="Unassembled WGS sequence"/>
</dbReference>
<sequence length="132" mass="15547">MINELIQRFKKHLEEDGKSVKTIESYVGGTSAFVIFFEENGVDFNGEMKRFYIPSYRNYLIEYQYELSTINKKVNGIHSFNRYLVDNGYTKDTVVDIAKDRVKLAYGSERQVEVLTDMQVEEILFYIENDIE</sequence>
<dbReference type="InterPro" id="IPR010998">
    <property type="entry name" value="Integrase_recombinase_N"/>
</dbReference>
<name>A0ABQ5N768_9CLOT</name>
<accession>A0ABQ5N768</accession>
<dbReference type="Gene3D" id="1.10.150.130">
    <property type="match status" value="1"/>
</dbReference>
<dbReference type="EMBL" id="BRXR01000001">
    <property type="protein sequence ID" value="GLC30976.1"/>
    <property type="molecule type" value="Genomic_DNA"/>
</dbReference>
<comment type="similarity">
    <text evidence="1">Belongs to the 'phage' integrase family.</text>
</comment>
<dbReference type="InterPro" id="IPR044068">
    <property type="entry name" value="CB"/>
</dbReference>
<keyword evidence="6" id="KW-1185">Reference proteome</keyword>
<dbReference type="SUPFAM" id="SSF56349">
    <property type="entry name" value="DNA breaking-rejoining enzymes"/>
    <property type="match status" value="1"/>
</dbReference>
<reference evidence="5 6" key="1">
    <citation type="journal article" date="2024" name="Int. J. Syst. Evol. Microbiol.">
        <title>Clostridium omnivorum sp. nov., isolated from anoxic soil under the treatment of reductive soil disinfestation.</title>
        <authorList>
            <person name="Ueki A."/>
            <person name="Tonouchi A."/>
            <person name="Kaku N."/>
            <person name="Honma S."/>
            <person name="Ueki K."/>
        </authorList>
    </citation>
    <scope>NUCLEOTIDE SEQUENCE [LARGE SCALE GENOMIC DNA]</scope>
    <source>
        <strain evidence="5 6">E14</strain>
    </source>
</reference>
<comment type="caution">
    <text evidence="5">The sequence shown here is derived from an EMBL/GenBank/DDBJ whole genome shotgun (WGS) entry which is preliminary data.</text>
</comment>
<evidence type="ECO:0000313" key="5">
    <source>
        <dbReference type="EMBL" id="GLC30976.1"/>
    </source>
</evidence>
<proteinExistence type="inferred from homology"/>
<evidence type="ECO:0000256" key="3">
    <source>
        <dbReference type="PROSITE-ProRule" id="PRU01248"/>
    </source>
</evidence>
<evidence type="ECO:0000259" key="4">
    <source>
        <dbReference type="PROSITE" id="PS51900"/>
    </source>
</evidence>
<dbReference type="InterPro" id="IPR004107">
    <property type="entry name" value="Integrase_SAM-like_N"/>
</dbReference>
<protein>
    <recommendedName>
        <fullName evidence="4">Core-binding (CB) domain-containing protein</fullName>
    </recommendedName>
</protein>
<dbReference type="InterPro" id="IPR011010">
    <property type="entry name" value="DNA_brk_join_enz"/>
</dbReference>
<dbReference type="RefSeq" id="WP_264850253.1">
    <property type="nucleotide sequence ID" value="NZ_BRXR01000001.1"/>
</dbReference>